<accession>A0A4D9DJ02</accession>
<evidence type="ECO:0000256" key="6">
    <source>
        <dbReference type="ARBA" id="ARBA00022729"/>
    </source>
</evidence>
<comment type="subcellular location">
    <subcellularLocation>
        <location evidence="1 9">Secreted</location>
    </subcellularLocation>
</comment>
<dbReference type="Proteomes" id="UP000297703">
    <property type="component" value="Unassembled WGS sequence"/>
</dbReference>
<feature type="signal peptide" evidence="9">
    <location>
        <begin position="1"/>
        <end position="25"/>
    </location>
</feature>
<dbReference type="InterPro" id="IPR001811">
    <property type="entry name" value="Chemokine_IL8-like_dom"/>
</dbReference>
<evidence type="ECO:0000256" key="7">
    <source>
        <dbReference type="ARBA" id="ARBA00023157"/>
    </source>
</evidence>
<keyword evidence="5 9" id="KW-0964">Secreted</keyword>
<dbReference type="GO" id="GO:0070098">
    <property type="term" value="P:chemokine-mediated signaling pathway"/>
    <property type="evidence" value="ECO:0007669"/>
    <property type="project" value="TreeGrafter"/>
</dbReference>
<dbReference type="PANTHER" id="PTHR12015:SF80">
    <property type="entry name" value="C-C MOTIF CHEMOKINE 19"/>
    <property type="match status" value="1"/>
</dbReference>
<keyword evidence="12" id="KW-1185">Reference proteome</keyword>
<dbReference type="GO" id="GO:0030335">
    <property type="term" value="P:positive regulation of cell migration"/>
    <property type="evidence" value="ECO:0007669"/>
    <property type="project" value="TreeGrafter"/>
</dbReference>
<name>A0A4D9DJ02_9SAUR</name>
<comment type="similarity">
    <text evidence="2 9">Belongs to the intercrine beta (chemokine CC) family.</text>
</comment>
<gene>
    <name evidence="11" type="ORF">DR999_PMT21305</name>
</gene>
<evidence type="ECO:0000256" key="9">
    <source>
        <dbReference type="RuleBase" id="RU361150"/>
    </source>
</evidence>
<dbReference type="GO" id="GO:0048245">
    <property type="term" value="P:eosinophil chemotaxis"/>
    <property type="evidence" value="ECO:0007669"/>
    <property type="project" value="TreeGrafter"/>
</dbReference>
<evidence type="ECO:0000256" key="1">
    <source>
        <dbReference type="ARBA" id="ARBA00004613"/>
    </source>
</evidence>
<keyword evidence="4 9" id="KW-0202">Cytokine</keyword>
<reference evidence="11 12" key="1">
    <citation type="submission" date="2019-04" db="EMBL/GenBank/DDBJ databases">
        <title>Draft genome of the big-headed turtle Platysternon megacephalum.</title>
        <authorList>
            <person name="Gong S."/>
        </authorList>
    </citation>
    <scope>NUCLEOTIDE SEQUENCE [LARGE SCALE GENOMIC DNA]</scope>
    <source>
        <strain evidence="11">DO16091913</strain>
        <tissue evidence="11">Muscle</tissue>
    </source>
</reference>
<evidence type="ECO:0000259" key="10">
    <source>
        <dbReference type="SMART" id="SM00199"/>
    </source>
</evidence>
<sequence length="182" mass="20293">MELARSVAFFALMALSLWSFQPASGTNDALDCCLRTSQVPIPRKIVLDYVVQRIHDGCPIHAVVFLTVRGKQLCAPPHAHWVRRLTERLDTVYQSKGDGRVYDLEEQRCTAGGSCNASPRPGQSLSLPELFTDRLLYKPPELRAGPGGETPSGAFHVERRQPFCSPFTRIEYNVTWGHLIAS</sequence>
<dbReference type="GO" id="GO:0005615">
    <property type="term" value="C:extracellular space"/>
    <property type="evidence" value="ECO:0007669"/>
    <property type="project" value="UniProtKB-KW"/>
</dbReference>
<dbReference type="OrthoDB" id="9909116at2759"/>
<feature type="domain" description="Chemokine interleukin-8-like" evidence="10">
    <location>
        <begin position="29"/>
        <end position="89"/>
    </location>
</feature>
<dbReference type="InterPro" id="IPR000827">
    <property type="entry name" value="Chemokine_CC_CS"/>
</dbReference>
<dbReference type="PANTHER" id="PTHR12015">
    <property type="entry name" value="SMALL INDUCIBLE CYTOKINE A"/>
    <property type="match status" value="1"/>
</dbReference>
<evidence type="ECO:0000256" key="5">
    <source>
        <dbReference type="ARBA" id="ARBA00022525"/>
    </source>
</evidence>
<evidence type="ECO:0000256" key="3">
    <source>
        <dbReference type="ARBA" id="ARBA00022500"/>
    </source>
</evidence>
<dbReference type="Gene3D" id="2.40.50.40">
    <property type="match status" value="1"/>
</dbReference>
<dbReference type="PROSITE" id="PS00472">
    <property type="entry name" value="SMALL_CYTOKINES_CC"/>
    <property type="match status" value="1"/>
</dbReference>
<keyword evidence="7" id="KW-1015">Disulfide bond</keyword>
<evidence type="ECO:0000256" key="4">
    <source>
        <dbReference type="ARBA" id="ARBA00022514"/>
    </source>
</evidence>
<keyword evidence="6 9" id="KW-0732">Signal</keyword>
<dbReference type="FunFam" id="2.40.50.40:FF:000012">
    <property type="entry name" value="C-C motif chemokine"/>
    <property type="match status" value="1"/>
</dbReference>
<dbReference type="InterPro" id="IPR039809">
    <property type="entry name" value="Chemokine_b/g/d"/>
</dbReference>
<dbReference type="InterPro" id="IPR036048">
    <property type="entry name" value="Interleukin_8-like_sf"/>
</dbReference>
<evidence type="ECO:0000313" key="12">
    <source>
        <dbReference type="Proteomes" id="UP000297703"/>
    </source>
</evidence>
<evidence type="ECO:0000256" key="8">
    <source>
        <dbReference type="ARBA" id="ARBA00023198"/>
    </source>
</evidence>
<dbReference type="Pfam" id="PF00048">
    <property type="entry name" value="IL8"/>
    <property type="match status" value="1"/>
</dbReference>
<dbReference type="GO" id="GO:0048020">
    <property type="term" value="F:CCR chemokine receptor binding"/>
    <property type="evidence" value="ECO:0007669"/>
    <property type="project" value="TreeGrafter"/>
</dbReference>
<dbReference type="GO" id="GO:0008009">
    <property type="term" value="F:chemokine activity"/>
    <property type="evidence" value="ECO:0007669"/>
    <property type="project" value="InterPro"/>
</dbReference>
<dbReference type="STRING" id="55544.A0A4D9DJ02"/>
<reference evidence="11 12" key="2">
    <citation type="submission" date="2019-04" db="EMBL/GenBank/DDBJ databases">
        <title>The genome sequence of big-headed turtle.</title>
        <authorList>
            <person name="Gong S."/>
        </authorList>
    </citation>
    <scope>NUCLEOTIDE SEQUENCE [LARGE SCALE GENOMIC DNA]</scope>
    <source>
        <strain evidence="11">DO16091913</strain>
        <tissue evidence="11">Muscle</tissue>
    </source>
</reference>
<proteinExistence type="inferred from homology"/>
<comment type="caution">
    <text evidence="11">The sequence shown here is derived from an EMBL/GenBank/DDBJ whole genome shotgun (WGS) entry which is preliminary data.</text>
</comment>
<keyword evidence="3 9" id="KW-0145">Chemotaxis</keyword>
<dbReference type="EMBL" id="QXTE01000566">
    <property type="protein sequence ID" value="TFJ96888.1"/>
    <property type="molecule type" value="Genomic_DNA"/>
</dbReference>
<keyword evidence="8" id="KW-0395">Inflammatory response</keyword>
<protein>
    <recommendedName>
        <fullName evidence="9">C-C motif chemokine</fullName>
    </recommendedName>
</protein>
<dbReference type="SMART" id="SM00199">
    <property type="entry name" value="SCY"/>
    <property type="match status" value="1"/>
</dbReference>
<dbReference type="GO" id="GO:0061844">
    <property type="term" value="P:antimicrobial humoral immune response mediated by antimicrobial peptide"/>
    <property type="evidence" value="ECO:0007669"/>
    <property type="project" value="TreeGrafter"/>
</dbReference>
<dbReference type="GO" id="GO:0006954">
    <property type="term" value="P:inflammatory response"/>
    <property type="evidence" value="ECO:0007669"/>
    <property type="project" value="UniProtKB-KW"/>
</dbReference>
<organism evidence="11 12">
    <name type="scientific">Platysternon megacephalum</name>
    <name type="common">big-headed turtle</name>
    <dbReference type="NCBI Taxonomy" id="55544"/>
    <lineage>
        <taxon>Eukaryota</taxon>
        <taxon>Metazoa</taxon>
        <taxon>Chordata</taxon>
        <taxon>Craniata</taxon>
        <taxon>Vertebrata</taxon>
        <taxon>Euteleostomi</taxon>
        <taxon>Archelosauria</taxon>
        <taxon>Testudinata</taxon>
        <taxon>Testudines</taxon>
        <taxon>Cryptodira</taxon>
        <taxon>Durocryptodira</taxon>
        <taxon>Testudinoidea</taxon>
        <taxon>Platysternidae</taxon>
        <taxon>Platysternon</taxon>
    </lineage>
</organism>
<dbReference type="SUPFAM" id="SSF54117">
    <property type="entry name" value="Interleukin 8-like chemokines"/>
    <property type="match status" value="1"/>
</dbReference>
<evidence type="ECO:0000256" key="2">
    <source>
        <dbReference type="ARBA" id="ARBA00010868"/>
    </source>
</evidence>
<dbReference type="AlphaFoldDB" id="A0A4D9DJ02"/>
<feature type="chain" id="PRO_5019882188" description="C-C motif chemokine" evidence="9">
    <location>
        <begin position="26"/>
        <end position="182"/>
    </location>
</feature>
<evidence type="ECO:0000313" key="11">
    <source>
        <dbReference type="EMBL" id="TFJ96888.1"/>
    </source>
</evidence>